<dbReference type="PANTHER" id="PTHR43161:SF9">
    <property type="entry name" value="SORBITOL DEHYDROGENASE"/>
    <property type="match status" value="1"/>
</dbReference>
<comment type="similarity">
    <text evidence="2 7">Belongs to the zinc-containing alcohol dehydrogenase family.</text>
</comment>
<dbReference type="GO" id="GO:0016616">
    <property type="term" value="F:oxidoreductase activity, acting on the CH-OH group of donors, NAD or NADP as acceptor"/>
    <property type="evidence" value="ECO:0007669"/>
    <property type="project" value="InterPro"/>
</dbReference>
<keyword evidence="3 7" id="KW-0479">Metal-binding</keyword>
<dbReference type="SUPFAM" id="SSF50129">
    <property type="entry name" value="GroES-like"/>
    <property type="match status" value="1"/>
</dbReference>
<keyword evidence="6" id="KW-0520">NAD</keyword>
<comment type="caution">
    <text evidence="9">The sequence shown here is derived from an EMBL/GenBank/DDBJ whole genome shotgun (WGS) entry which is preliminary data.</text>
</comment>
<dbReference type="InterPro" id="IPR036291">
    <property type="entry name" value="NAD(P)-bd_dom_sf"/>
</dbReference>
<dbReference type="Proteomes" id="UP001301350">
    <property type="component" value="Unassembled WGS sequence"/>
</dbReference>
<dbReference type="InterPro" id="IPR013149">
    <property type="entry name" value="ADH-like_C"/>
</dbReference>
<evidence type="ECO:0000256" key="4">
    <source>
        <dbReference type="ARBA" id="ARBA00022833"/>
    </source>
</evidence>
<dbReference type="GO" id="GO:0008270">
    <property type="term" value="F:zinc ion binding"/>
    <property type="evidence" value="ECO:0007669"/>
    <property type="project" value="InterPro"/>
</dbReference>
<sequence length="360" mass="38297">MSSNSAAVLYAARDLRISEWEVPQPAPHEVRIRMRNVGICGSDVHYWWHGHCGPFILRDAMVIGHECAGVVEAVGSAVRDRSVGQRVAVEPGVPCGRCGQCRGGRYNLCGRMQFMATPPVHGALARYVCHAADFCYPLPDGLTLEEGALCEPLSVAVHANDRAGTRVQSRVVVLGAGPIGLACLMVAKAYGAVPVVVTDVSEQRLQVARYHCGADAVVCVREDRSEAETVKAVRQALGGDADGGDVGADAVIDCCGAESTMRVALQVAASGGRVCLVGMAQDEMRLPLVAASTREVDVVGVFRYRNTYPRCIGLLASGKLNARALITHRLKGLDAQQLLQGFEMARTGADGAIKVMFDVE</sequence>
<keyword evidence="5" id="KW-0560">Oxidoreductase</keyword>
<feature type="domain" description="Enoyl reductase (ER)" evidence="8">
    <location>
        <begin position="11"/>
        <end position="357"/>
    </location>
</feature>
<gene>
    <name evidence="9" type="ORF">CDCA_CDCA19G4729</name>
</gene>
<name>A0AAV9J2C4_CYACA</name>
<keyword evidence="4 7" id="KW-0862">Zinc</keyword>
<proteinExistence type="inferred from homology"/>
<dbReference type="PANTHER" id="PTHR43161">
    <property type="entry name" value="SORBITOL DEHYDROGENASE"/>
    <property type="match status" value="1"/>
</dbReference>
<evidence type="ECO:0000256" key="5">
    <source>
        <dbReference type="ARBA" id="ARBA00023002"/>
    </source>
</evidence>
<accession>A0AAV9J2C4</accession>
<dbReference type="SMART" id="SM00829">
    <property type="entry name" value="PKS_ER"/>
    <property type="match status" value="1"/>
</dbReference>
<evidence type="ECO:0000256" key="3">
    <source>
        <dbReference type="ARBA" id="ARBA00022723"/>
    </source>
</evidence>
<evidence type="ECO:0000256" key="2">
    <source>
        <dbReference type="ARBA" id="ARBA00008072"/>
    </source>
</evidence>
<protein>
    <recommendedName>
        <fullName evidence="8">Enoyl reductase (ER) domain-containing protein</fullName>
    </recommendedName>
</protein>
<reference evidence="9 10" key="1">
    <citation type="submission" date="2022-07" db="EMBL/GenBank/DDBJ databases">
        <title>Genome-wide signatures of adaptation to extreme environments.</title>
        <authorList>
            <person name="Cho C.H."/>
            <person name="Yoon H.S."/>
        </authorList>
    </citation>
    <scope>NUCLEOTIDE SEQUENCE [LARGE SCALE GENOMIC DNA]</scope>
    <source>
        <strain evidence="9 10">DBV 063 E5</strain>
    </source>
</reference>
<dbReference type="InterPro" id="IPR011032">
    <property type="entry name" value="GroES-like_sf"/>
</dbReference>
<keyword evidence="10" id="KW-1185">Reference proteome</keyword>
<evidence type="ECO:0000256" key="6">
    <source>
        <dbReference type="ARBA" id="ARBA00023027"/>
    </source>
</evidence>
<evidence type="ECO:0000256" key="1">
    <source>
        <dbReference type="ARBA" id="ARBA00001947"/>
    </source>
</evidence>
<organism evidence="9 10">
    <name type="scientific">Cyanidium caldarium</name>
    <name type="common">Red alga</name>
    <dbReference type="NCBI Taxonomy" id="2771"/>
    <lineage>
        <taxon>Eukaryota</taxon>
        <taxon>Rhodophyta</taxon>
        <taxon>Bangiophyceae</taxon>
        <taxon>Cyanidiales</taxon>
        <taxon>Cyanidiaceae</taxon>
        <taxon>Cyanidium</taxon>
    </lineage>
</organism>
<dbReference type="SUPFAM" id="SSF51735">
    <property type="entry name" value="NAD(P)-binding Rossmann-fold domains"/>
    <property type="match status" value="1"/>
</dbReference>
<dbReference type="Gene3D" id="3.40.50.720">
    <property type="entry name" value="NAD(P)-binding Rossmann-like Domain"/>
    <property type="match status" value="1"/>
</dbReference>
<dbReference type="PROSITE" id="PS00059">
    <property type="entry name" value="ADH_ZINC"/>
    <property type="match status" value="1"/>
</dbReference>
<dbReference type="AlphaFoldDB" id="A0AAV9J2C4"/>
<dbReference type="Pfam" id="PF08240">
    <property type="entry name" value="ADH_N"/>
    <property type="match status" value="1"/>
</dbReference>
<dbReference type="CDD" id="cd05285">
    <property type="entry name" value="sorbitol_DH"/>
    <property type="match status" value="1"/>
</dbReference>
<dbReference type="Pfam" id="PF00107">
    <property type="entry name" value="ADH_zinc_N"/>
    <property type="match status" value="1"/>
</dbReference>
<dbReference type="InterPro" id="IPR002328">
    <property type="entry name" value="ADH_Zn_CS"/>
</dbReference>
<evidence type="ECO:0000313" key="9">
    <source>
        <dbReference type="EMBL" id="KAK4538704.1"/>
    </source>
</evidence>
<evidence type="ECO:0000259" key="8">
    <source>
        <dbReference type="SMART" id="SM00829"/>
    </source>
</evidence>
<dbReference type="FunFam" id="3.40.50.720:FF:000068">
    <property type="entry name" value="Sorbitol dehydrogenase"/>
    <property type="match status" value="1"/>
</dbReference>
<comment type="cofactor">
    <cofactor evidence="1 7">
        <name>Zn(2+)</name>
        <dbReference type="ChEBI" id="CHEBI:29105"/>
    </cofactor>
</comment>
<evidence type="ECO:0000256" key="7">
    <source>
        <dbReference type="RuleBase" id="RU361277"/>
    </source>
</evidence>
<dbReference type="InterPro" id="IPR013154">
    <property type="entry name" value="ADH-like_N"/>
</dbReference>
<dbReference type="EMBL" id="JANCYW010000019">
    <property type="protein sequence ID" value="KAK4538704.1"/>
    <property type="molecule type" value="Genomic_DNA"/>
</dbReference>
<dbReference type="InterPro" id="IPR045306">
    <property type="entry name" value="SDH-like"/>
</dbReference>
<dbReference type="Gene3D" id="3.90.180.10">
    <property type="entry name" value="Medium-chain alcohol dehydrogenases, catalytic domain"/>
    <property type="match status" value="1"/>
</dbReference>
<evidence type="ECO:0000313" key="10">
    <source>
        <dbReference type="Proteomes" id="UP001301350"/>
    </source>
</evidence>
<dbReference type="InterPro" id="IPR020843">
    <property type="entry name" value="ER"/>
</dbReference>